<gene>
    <name evidence="2" type="ORF">SAMN03080617_02663</name>
</gene>
<accession>A0A1G5YM68</accession>
<dbReference type="Proteomes" id="UP000198756">
    <property type="component" value="Unassembled WGS sequence"/>
</dbReference>
<evidence type="ECO:0000256" key="1">
    <source>
        <dbReference type="SAM" id="SignalP"/>
    </source>
</evidence>
<feature type="signal peptide" evidence="1">
    <location>
        <begin position="1"/>
        <end position="19"/>
    </location>
</feature>
<protein>
    <submittedName>
        <fullName evidence="2">Uncharacterized protein</fullName>
    </submittedName>
</protein>
<dbReference type="EMBL" id="FMXE01000018">
    <property type="protein sequence ID" value="SDA83533.1"/>
    <property type="molecule type" value="Genomic_DNA"/>
</dbReference>
<evidence type="ECO:0000313" key="3">
    <source>
        <dbReference type="Proteomes" id="UP000198756"/>
    </source>
</evidence>
<proteinExistence type="predicted"/>
<keyword evidence="3" id="KW-1185">Reference proteome</keyword>
<evidence type="ECO:0000313" key="2">
    <source>
        <dbReference type="EMBL" id="SDA83533.1"/>
    </source>
</evidence>
<dbReference type="STRING" id="279824.SAMN03080617_02663"/>
<dbReference type="RefSeq" id="WP_092730733.1">
    <property type="nucleotide sequence ID" value="NZ_FMXE01000018.1"/>
</dbReference>
<dbReference type="AlphaFoldDB" id="A0A1G5YM68"/>
<sequence length="136" mass="15690">MKKIVTLLFAMLCCVSVFAKDPESKTFLVIFKSKELKESKTTIREIESQFSSFFTTKHYSGNSELALTIEIPSCDFDKCFLGEFLINLQDGNKIQLQHLAFRLFDLTENKNLYQSYLSMYEEKLTAKKKAAKTSRS</sequence>
<organism evidence="2 3">
    <name type="scientific">Algoriphagus alkaliphilus</name>
    <dbReference type="NCBI Taxonomy" id="279824"/>
    <lineage>
        <taxon>Bacteria</taxon>
        <taxon>Pseudomonadati</taxon>
        <taxon>Bacteroidota</taxon>
        <taxon>Cytophagia</taxon>
        <taxon>Cytophagales</taxon>
        <taxon>Cyclobacteriaceae</taxon>
        <taxon>Algoriphagus</taxon>
    </lineage>
</organism>
<reference evidence="3" key="1">
    <citation type="submission" date="2016-10" db="EMBL/GenBank/DDBJ databases">
        <authorList>
            <person name="Varghese N."/>
            <person name="Submissions S."/>
        </authorList>
    </citation>
    <scope>NUCLEOTIDE SEQUENCE [LARGE SCALE GENOMIC DNA]</scope>
    <source>
        <strain evidence="3">DSM 22703</strain>
    </source>
</reference>
<keyword evidence="1" id="KW-0732">Signal</keyword>
<feature type="chain" id="PRO_5011660387" evidence="1">
    <location>
        <begin position="20"/>
        <end position="136"/>
    </location>
</feature>
<name>A0A1G5YM68_9BACT</name>
<dbReference type="OrthoDB" id="826810at2"/>